<protein>
    <submittedName>
        <fullName evidence="2">Uncharacterized protein</fullName>
    </submittedName>
</protein>
<dbReference type="Proteomes" id="UP001549031">
    <property type="component" value="Unassembled WGS sequence"/>
</dbReference>
<keyword evidence="3" id="KW-1185">Reference proteome</keyword>
<comment type="caution">
    <text evidence="2">The sequence shown here is derived from an EMBL/GenBank/DDBJ whole genome shotgun (WGS) entry which is preliminary data.</text>
</comment>
<sequence>MREGVLPEQMEDGENVDGRAATMASSPASPAQRLEAHDPNPEIR</sequence>
<feature type="region of interest" description="Disordered" evidence="1">
    <location>
        <begin position="1"/>
        <end position="44"/>
    </location>
</feature>
<feature type="compositionally biased region" description="Basic and acidic residues" evidence="1">
    <location>
        <begin position="34"/>
        <end position="44"/>
    </location>
</feature>
<accession>A0ABV2HB39</accession>
<evidence type="ECO:0000313" key="3">
    <source>
        <dbReference type="Proteomes" id="UP001549031"/>
    </source>
</evidence>
<evidence type="ECO:0000313" key="2">
    <source>
        <dbReference type="EMBL" id="MET3587772.1"/>
    </source>
</evidence>
<proteinExistence type="predicted"/>
<dbReference type="EMBL" id="JBEPLJ010000016">
    <property type="protein sequence ID" value="MET3587772.1"/>
    <property type="molecule type" value="Genomic_DNA"/>
</dbReference>
<organism evidence="2 3">
    <name type="scientific">Pseudorhizobium tarimense</name>
    <dbReference type="NCBI Taxonomy" id="1079109"/>
    <lineage>
        <taxon>Bacteria</taxon>
        <taxon>Pseudomonadati</taxon>
        <taxon>Pseudomonadota</taxon>
        <taxon>Alphaproteobacteria</taxon>
        <taxon>Hyphomicrobiales</taxon>
        <taxon>Rhizobiaceae</taxon>
        <taxon>Rhizobium/Agrobacterium group</taxon>
        <taxon>Pseudorhizobium</taxon>
    </lineage>
</organism>
<reference evidence="2 3" key="1">
    <citation type="submission" date="2024-06" db="EMBL/GenBank/DDBJ databases">
        <title>Genomic Encyclopedia of Type Strains, Phase IV (KMG-IV): sequencing the most valuable type-strain genomes for metagenomic binning, comparative biology and taxonomic classification.</title>
        <authorList>
            <person name="Goeker M."/>
        </authorList>
    </citation>
    <scope>NUCLEOTIDE SEQUENCE [LARGE SCALE GENOMIC DNA]</scope>
    <source>
        <strain evidence="2 3">DSM 105042</strain>
    </source>
</reference>
<gene>
    <name evidence="2" type="ORF">ABID21_003903</name>
</gene>
<name>A0ABV2HB39_9HYPH</name>
<dbReference type="RefSeq" id="WP_281433381.1">
    <property type="nucleotide sequence ID" value="NZ_JALJRA010000015.1"/>
</dbReference>
<evidence type="ECO:0000256" key="1">
    <source>
        <dbReference type="SAM" id="MobiDB-lite"/>
    </source>
</evidence>